<name>A0AAU9ALW3_LYSEN</name>
<proteinExistence type="predicted"/>
<sequence>MSAIHPFHRVVAATARQPRPAPLPLRAPARMPAYARAACAAPATVRAAAVPRASGLERATAAPGRRLRRGGTGGSAEPVELR</sequence>
<dbReference type="EMBL" id="AP014940">
    <property type="protein sequence ID" value="BAV97103.1"/>
    <property type="molecule type" value="Genomic_DNA"/>
</dbReference>
<evidence type="ECO:0000313" key="2">
    <source>
        <dbReference type="EMBL" id="BAV97103.1"/>
    </source>
</evidence>
<protein>
    <submittedName>
        <fullName evidence="2">Uncharacterized protein</fullName>
    </submittedName>
</protein>
<evidence type="ECO:0000313" key="3">
    <source>
        <dbReference type="Proteomes" id="UP000218824"/>
    </source>
</evidence>
<accession>A0AAU9ALW3</accession>
<dbReference type="Proteomes" id="UP000218824">
    <property type="component" value="Chromosome"/>
</dbReference>
<reference evidence="2 3" key="1">
    <citation type="journal article" date="2017" name="DNA Res.">
        <title>Complete genome sequence and expression profile of the commercial lytic enzyme producer Lysobacter enzymogenes M497-1.</title>
        <authorList>
            <person name="Takami H."/>
            <person name="Toyoda A."/>
            <person name="Uchiyama I."/>
            <person name="Itoh T."/>
            <person name="Takaki Y."/>
            <person name="Arai W."/>
            <person name="Nishi S."/>
            <person name="Kawai M."/>
            <person name="Shinya K."/>
            <person name="Ikeda H."/>
        </authorList>
    </citation>
    <scope>NUCLEOTIDE SEQUENCE [LARGE SCALE GENOMIC DNA]</scope>
    <source>
        <strain evidence="2 3">M497-1</strain>
    </source>
</reference>
<dbReference type="RefSeq" id="WP_096377310.1">
    <property type="nucleotide sequence ID" value="NZ_AP014940.1"/>
</dbReference>
<dbReference type="KEGG" id="lem:LEN_1616"/>
<dbReference type="GeneID" id="83063484"/>
<organism evidence="2 3">
    <name type="scientific">Lysobacter enzymogenes</name>
    <dbReference type="NCBI Taxonomy" id="69"/>
    <lineage>
        <taxon>Bacteria</taxon>
        <taxon>Pseudomonadati</taxon>
        <taxon>Pseudomonadota</taxon>
        <taxon>Gammaproteobacteria</taxon>
        <taxon>Lysobacterales</taxon>
        <taxon>Lysobacteraceae</taxon>
        <taxon>Lysobacter</taxon>
    </lineage>
</organism>
<dbReference type="AlphaFoldDB" id="A0AAU9ALW3"/>
<feature type="region of interest" description="Disordered" evidence="1">
    <location>
        <begin position="50"/>
        <end position="82"/>
    </location>
</feature>
<gene>
    <name evidence="2" type="ORF">LEN_1616</name>
</gene>
<feature type="compositionally biased region" description="Low complexity" evidence="1">
    <location>
        <begin position="50"/>
        <end position="64"/>
    </location>
</feature>
<evidence type="ECO:0000256" key="1">
    <source>
        <dbReference type="SAM" id="MobiDB-lite"/>
    </source>
</evidence>